<dbReference type="NCBIfam" id="NF004314">
    <property type="entry name" value="PRK05710.1-3"/>
    <property type="match status" value="1"/>
</dbReference>
<keyword evidence="8" id="KW-0648">Protein biosynthesis</keyword>
<feature type="binding site" evidence="7">
    <location>
        <position position="149"/>
    </location>
    <ligand>
        <name>Zn(2+)</name>
        <dbReference type="ChEBI" id="CHEBI:29105"/>
    </ligand>
</feature>
<evidence type="ECO:0000256" key="8">
    <source>
        <dbReference type="RuleBase" id="RU363037"/>
    </source>
</evidence>
<dbReference type="InterPro" id="IPR001412">
    <property type="entry name" value="aa-tRNA-synth_I_CS"/>
</dbReference>
<evidence type="ECO:0000256" key="2">
    <source>
        <dbReference type="ARBA" id="ARBA00022723"/>
    </source>
</evidence>
<feature type="short sequence motif" description="'KMSKS' region" evidence="7">
    <location>
        <begin position="268"/>
        <end position="272"/>
    </location>
</feature>
<dbReference type="NCBIfam" id="TIGR03838">
    <property type="entry name" value="queuosine_YadB"/>
    <property type="match status" value="1"/>
</dbReference>
<dbReference type="PRINTS" id="PR00987">
    <property type="entry name" value="TRNASYNTHGLU"/>
</dbReference>
<proteinExistence type="inferred from homology"/>
<gene>
    <name evidence="7 10" type="primary">gluQ</name>
    <name evidence="10" type="ORF">J3U88_22720</name>
</gene>
<feature type="domain" description="Glutamyl/glutaminyl-tRNA synthetase class Ib catalytic" evidence="9">
    <location>
        <begin position="22"/>
        <end position="296"/>
    </location>
</feature>
<dbReference type="GO" id="GO:0008270">
    <property type="term" value="F:zinc ion binding"/>
    <property type="evidence" value="ECO:0007669"/>
    <property type="project" value="UniProtKB-UniRule"/>
</dbReference>
<evidence type="ECO:0000256" key="1">
    <source>
        <dbReference type="ARBA" id="ARBA00022598"/>
    </source>
</evidence>
<dbReference type="GO" id="GO:0004818">
    <property type="term" value="F:glutamate-tRNA ligase activity"/>
    <property type="evidence" value="ECO:0007669"/>
    <property type="project" value="TreeGrafter"/>
</dbReference>
<feature type="short sequence motif" description="'HIGH' region" evidence="7">
    <location>
        <begin position="27"/>
        <end position="37"/>
    </location>
</feature>
<comment type="cofactor">
    <cofactor evidence="7">
        <name>Zn(2+)</name>
        <dbReference type="ChEBI" id="CHEBI:29105"/>
    </cofactor>
    <text evidence="7">Binds 1 zinc ion per subunit.</text>
</comment>
<dbReference type="InterPro" id="IPR014729">
    <property type="entry name" value="Rossmann-like_a/b/a_fold"/>
</dbReference>
<feature type="binding site" evidence="7">
    <location>
        <position position="145"/>
    </location>
    <ligand>
        <name>Zn(2+)</name>
        <dbReference type="ChEBI" id="CHEBI:29105"/>
    </ligand>
</feature>
<dbReference type="PANTHER" id="PTHR43311:SF1">
    <property type="entry name" value="GLUTAMYL-Q TRNA(ASP) SYNTHETASE"/>
    <property type="match status" value="1"/>
</dbReference>
<feature type="binding site" evidence="7">
    <location>
        <begin position="24"/>
        <end position="28"/>
    </location>
    <ligand>
        <name>L-glutamate</name>
        <dbReference type="ChEBI" id="CHEBI:29985"/>
    </ligand>
</feature>
<reference evidence="10" key="1">
    <citation type="submission" date="2021-03" db="EMBL/GenBank/DDBJ databases">
        <authorList>
            <person name="Wang G."/>
        </authorList>
    </citation>
    <scope>NUCLEOTIDE SEQUENCE</scope>
    <source>
        <strain evidence="10">KCTC 12899</strain>
    </source>
</reference>
<evidence type="ECO:0000313" key="11">
    <source>
        <dbReference type="Proteomes" id="UP000664417"/>
    </source>
</evidence>
<dbReference type="HAMAP" id="MF_01428">
    <property type="entry name" value="Glu_Q_tRNA_synth"/>
    <property type="match status" value="1"/>
</dbReference>
<dbReference type="InterPro" id="IPR022380">
    <property type="entry name" value="Glu-Q_tRNA(Asp)_Synthase"/>
</dbReference>
<evidence type="ECO:0000256" key="4">
    <source>
        <dbReference type="ARBA" id="ARBA00022833"/>
    </source>
</evidence>
<keyword evidence="2 7" id="KW-0479">Metal-binding</keyword>
<feature type="binding site" evidence="7">
    <location>
        <position position="126"/>
    </location>
    <ligand>
        <name>Zn(2+)</name>
        <dbReference type="ChEBI" id="CHEBI:29105"/>
    </ligand>
</feature>
<evidence type="ECO:0000256" key="6">
    <source>
        <dbReference type="ARBA" id="ARBA00023146"/>
    </source>
</evidence>
<evidence type="ECO:0000256" key="3">
    <source>
        <dbReference type="ARBA" id="ARBA00022741"/>
    </source>
</evidence>
<comment type="caution">
    <text evidence="10">The sequence shown here is derived from an EMBL/GenBank/DDBJ whole genome shotgun (WGS) entry which is preliminary data.</text>
</comment>
<feature type="binding site" evidence="7">
    <location>
        <position position="60"/>
    </location>
    <ligand>
        <name>L-glutamate</name>
        <dbReference type="ChEBI" id="CHEBI:29985"/>
    </ligand>
</feature>
<keyword evidence="5 7" id="KW-0067">ATP-binding</keyword>
<accession>A0A8J7QBB9</accession>
<dbReference type="EMBL" id="JAFREP010000023">
    <property type="protein sequence ID" value="MBO1321312.1"/>
    <property type="molecule type" value="Genomic_DNA"/>
</dbReference>
<keyword evidence="4 7" id="KW-0862">Zinc</keyword>
<evidence type="ECO:0000259" key="9">
    <source>
        <dbReference type="Pfam" id="PF00749"/>
    </source>
</evidence>
<keyword evidence="11" id="KW-1185">Reference proteome</keyword>
<dbReference type="Proteomes" id="UP000664417">
    <property type="component" value="Unassembled WGS sequence"/>
</dbReference>
<feature type="binding site" evidence="7">
    <location>
        <position position="124"/>
    </location>
    <ligand>
        <name>Zn(2+)</name>
        <dbReference type="ChEBI" id="CHEBI:29105"/>
    </ligand>
</feature>
<dbReference type="GO" id="GO:0005524">
    <property type="term" value="F:ATP binding"/>
    <property type="evidence" value="ECO:0007669"/>
    <property type="project" value="UniProtKB-KW"/>
</dbReference>
<protein>
    <recommendedName>
        <fullName evidence="7">Glutamyl-Q tRNA(Asp) synthetase</fullName>
        <shortName evidence="7">Glu-Q-RSs</shortName>
        <ecNumber evidence="7">6.1.1.-</ecNumber>
    </recommendedName>
</protein>
<dbReference type="GO" id="GO:0006424">
    <property type="term" value="P:glutamyl-tRNA aminoacylation"/>
    <property type="evidence" value="ECO:0007669"/>
    <property type="project" value="InterPro"/>
</dbReference>
<dbReference type="NCBIfam" id="NF004315">
    <property type="entry name" value="PRK05710.1-4"/>
    <property type="match status" value="1"/>
</dbReference>
<keyword evidence="6 7" id="KW-0030">Aminoacyl-tRNA synthetase</keyword>
<comment type="similarity">
    <text evidence="7">Belongs to the class-I aminoacyl-tRNA synthetase family. GluQ subfamily.</text>
</comment>
<dbReference type="GO" id="GO:0005829">
    <property type="term" value="C:cytosol"/>
    <property type="evidence" value="ECO:0007669"/>
    <property type="project" value="TreeGrafter"/>
</dbReference>
<dbReference type="PROSITE" id="PS00178">
    <property type="entry name" value="AA_TRNA_LIGASE_I"/>
    <property type="match status" value="1"/>
</dbReference>
<dbReference type="GO" id="GO:0006400">
    <property type="term" value="P:tRNA modification"/>
    <property type="evidence" value="ECO:0007669"/>
    <property type="project" value="InterPro"/>
</dbReference>
<name>A0A8J7QBB9_9BACT</name>
<dbReference type="Gene3D" id="3.40.50.620">
    <property type="entry name" value="HUPs"/>
    <property type="match status" value="1"/>
</dbReference>
<sequence>MNDPTFDSLFARAAERRAAGPRCRFAPSPTGPLHLGNARSLLLAWLHARLLGADLVMRMEDLDRPRVKAGSAAQILDDLRWLGLDWDEGPDIGGPLGDYTQSRRDALYQTALDRLIARDLVFPCFCSRKDIERAASAPHGHTLTYPGTCRRLDEAGRFAAQARHPDRRPGFRLVVPDRVVTVEDAVLGVQRQDLRREVGDFVVRRSDGLFAYQLAVTVDDALMGITHILRGEDLFPSTPRQIYLWDLLGYSCPEFWHVPLMLDPAGKKMSKRDGSASIAEFRNDGGRPEVLVGQLAASLGLAESGQALSARELLGSHDLSSLNRCLATAAGRVSPA</sequence>
<dbReference type="InterPro" id="IPR000924">
    <property type="entry name" value="Glu/Gln-tRNA-synth"/>
</dbReference>
<dbReference type="InterPro" id="IPR020058">
    <property type="entry name" value="Glu/Gln-tRNA-synth_Ib_cat-dom"/>
</dbReference>
<dbReference type="SUPFAM" id="SSF52374">
    <property type="entry name" value="Nucleotidylyl transferase"/>
    <property type="match status" value="1"/>
</dbReference>
<comment type="function">
    <text evidence="7">Catalyzes the tRNA-independent activation of glutamate in presence of ATP and the subsequent transfer of glutamate onto a tRNA(Asp). Glutamate is transferred on the 2-amino-5-(4,5-dihydroxy-2-cyclopenten-1-yl) moiety of the queuosine in the wobble position of the QUC anticodon.</text>
</comment>
<feature type="binding site" evidence="7">
    <location>
        <position position="230"/>
    </location>
    <ligand>
        <name>L-glutamate</name>
        <dbReference type="ChEBI" id="CHEBI:29985"/>
    </ligand>
</feature>
<evidence type="ECO:0000313" key="10">
    <source>
        <dbReference type="EMBL" id="MBO1321312.1"/>
    </source>
</evidence>
<evidence type="ECO:0000256" key="7">
    <source>
        <dbReference type="HAMAP-Rule" id="MF_01428"/>
    </source>
</evidence>
<organism evidence="10 11">
    <name type="scientific">Acanthopleuribacter pedis</name>
    <dbReference type="NCBI Taxonomy" id="442870"/>
    <lineage>
        <taxon>Bacteria</taxon>
        <taxon>Pseudomonadati</taxon>
        <taxon>Acidobacteriota</taxon>
        <taxon>Holophagae</taxon>
        <taxon>Acanthopleuribacterales</taxon>
        <taxon>Acanthopleuribacteraceae</taxon>
        <taxon>Acanthopleuribacter</taxon>
    </lineage>
</organism>
<dbReference type="RefSeq" id="WP_207861286.1">
    <property type="nucleotide sequence ID" value="NZ_JAFREP010000023.1"/>
</dbReference>
<dbReference type="Pfam" id="PF00749">
    <property type="entry name" value="tRNA-synt_1c"/>
    <property type="match status" value="1"/>
</dbReference>
<evidence type="ECO:0000256" key="5">
    <source>
        <dbReference type="ARBA" id="ARBA00022840"/>
    </source>
</evidence>
<dbReference type="InterPro" id="IPR049940">
    <property type="entry name" value="GluQ/Sye"/>
</dbReference>
<keyword evidence="3 7" id="KW-0547">Nucleotide-binding</keyword>
<feature type="binding site" evidence="7">
    <location>
        <position position="271"/>
    </location>
    <ligand>
        <name>ATP</name>
        <dbReference type="ChEBI" id="CHEBI:30616"/>
    </ligand>
</feature>
<dbReference type="AlphaFoldDB" id="A0A8J7QBB9"/>
<feature type="binding site" evidence="7">
    <location>
        <position position="212"/>
    </location>
    <ligand>
        <name>L-glutamate</name>
        <dbReference type="ChEBI" id="CHEBI:29985"/>
    </ligand>
</feature>
<dbReference type="PANTHER" id="PTHR43311">
    <property type="entry name" value="GLUTAMATE--TRNA LIGASE"/>
    <property type="match status" value="1"/>
</dbReference>
<dbReference type="EC" id="6.1.1.-" evidence="7"/>
<keyword evidence="1 7" id="KW-0436">Ligase</keyword>